<dbReference type="Gene3D" id="1.25.40.10">
    <property type="entry name" value="Tetratricopeptide repeat domain"/>
    <property type="match status" value="1"/>
</dbReference>
<dbReference type="EnsemblPlants" id="AET7Gv20586900.8">
    <property type="protein sequence ID" value="AET7Gv20586900.8"/>
    <property type="gene ID" value="AET7Gv20586900"/>
</dbReference>
<dbReference type="EnsemblPlants" id="AET7Gv20586900.6">
    <property type="protein sequence ID" value="AET7Gv20586900.6"/>
    <property type="gene ID" value="AET7Gv20586900"/>
</dbReference>
<evidence type="ECO:0000256" key="1">
    <source>
        <dbReference type="ARBA" id="ARBA00022737"/>
    </source>
</evidence>
<dbReference type="EnsemblPlants" id="AET7Gv20586900.7">
    <property type="protein sequence ID" value="AET7Gv20586900.7"/>
    <property type="gene ID" value="AET7Gv20586900"/>
</dbReference>
<dbReference type="InterPro" id="IPR011990">
    <property type="entry name" value="TPR-like_helical_dom_sf"/>
</dbReference>
<name>A0A453RHW5_AEGTS</name>
<dbReference type="Gramene" id="AET7Gv20586900.5">
    <property type="protein sequence ID" value="AET7Gv20586900.5"/>
    <property type="gene ID" value="AET7Gv20586900"/>
</dbReference>
<reference evidence="4" key="5">
    <citation type="journal article" date="2021" name="G3 (Bethesda)">
        <title>Aegilops tauschii genome assembly Aet v5.0 features greater sequence contiguity and improved annotation.</title>
        <authorList>
            <person name="Wang L."/>
            <person name="Zhu T."/>
            <person name="Rodriguez J.C."/>
            <person name="Deal K.R."/>
            <person name="Dubcovsky J."/>
            <person name="McGuire P.E."/>
            <person name="Lux T."/>
            <person name="Spannagl M."/>
            <person name="Mayer K.F.X."/>
            <person name="Baldrich P."/>
            <person name="Meyers B.C."/>
            <person name="Huo N."/>
            <person name="Gu Y.Q."/>
            <person name="Zhou H."/>
            <person name="Devos K.M."/>
            <person name="Bennetzen J.L."/>
            <person name="Unver T."/>
            <person name="Budak H."/>
            <person name="Gulick P.J."/>
            <person name="Galiba G."/>
            <person name="Kalapos B."/>
            <person name="Nelson D.R."/>
            <person name="Li P."/>
            <person name="You F.M."/>
            <person name="Luo M.C."/>
            <person name="Dvorak J."/>
        </authorList>
    </citation>
    <scope>NUCLEOTIDE SEQUENCE [LARGE SCALE GENOMIC DNA]</scope>
    <source>
        <strain evidence="4">cv. AL8/78</strain>
    </source>
</reference>
<dbReference type="Gramene" id="AET7Gv20586900.7">
    <property type="protein sequence ID" value="AET7Gv20586900.7"/>
    <property type="gene ID" value="AET7Gv20586900"/>
</dbReference>
<sequence length="179" mass="19476">AHAHRLHPPRGRRSTMAAIGAAVSVPDAAPDLHLVAHQYEQLLHLLPPRTHAALPVHPAVVARCVFAHMLEAEAPPSEATITSLGRVVAADVEGADDAFRLVSTMRQKYGIALRLRSYSPVLAVIRRLARPTRSRPSWRPPLYRRKSPSSPCSLRSAQRSGTQTRCMSICTSCGELSAV</sequence>
<reference evidence="4" key="4">
    <citation type="submission" date="2019-03" db="UniProtKB">
        <authorList>
            <consortium name="EnsemblPlants"/>
        </authorList>
    </citation>
    <scope>IDENTIFICATION</scope>
</reference>
<dbReference type="Gramene" id="AET7Gv20586900.6">
    <property type="protein sequence ID" value="AET7Gv20586900.6"/>
    <property type="gene ID" value="AET7Gv20586900"/>
</dbReference>
<proteinExistence type="predicted"/>
<dbReference type="InterPro" id="IPR033443">
    <property type="entry name" value="PROP1-like_PPR_dom"/>
</dbReference>
<reference evidence="4" key="3">
    <citation type="journal article" date="2017" name="Nature">
        <title>Genome sequence of the progenitor of the wheat D genome Aegilops tauschii.</title>
        <authorList>
            <person name="Luo M.C."/>
            <person name="Gu Y.Q."/>
            <person name="Puiu D."/>
            <person name="Wang H."/>
            <person name="Twardziok S.O."/>
            <person name="Deal K.R."/>
            <person name="Huo N."/>
            <person name="Zhu T."/>
            <person name="Wang L."/>
            <person name="Wang Y."/>
            <person name="McGuire P.E."/>
            <person name="Liu S."/>
            <person name="Long H."/>
            <person name="Ramasamy R.K."/>
            <person name="Rodriguez J.C."/>
            <person name="Van S.L."/>
            <person name="Yuan L."/>
            <person name="Wang Z."/>
            <person name="Xia Z."/>
            <person name="Xiao L."/>
            <person name="Anderson O.D."/>
            <person name="Ouyang S."/>
            <person name="Liang Y."/>
            <person name="Zimin A.V."/>
            <person name="Pertea G."/>
            <person name="Qi P."/>
            <person name="Bennetzen J.L."/>
            <person name="Dai X."/>
            <person name="Dawson M.W."/>
            <person name="Muller H.G."/>
            <person name="Kugler K."/>
            <person name="Rivarola-Duarte L."/>
            <person name="Spannagl M."/>
            <person name="Mayer K.F.X."/>
            <person name="Lu F.H."/>
            <person name="Bevan M.W."/>
            <person name="Leroy P."/>
            <person name="Li P."/>
            <person name="You F.M."/>
            <person name="Sun Q."/>
            <person name="Liu Z."/>
            <person name="Lyons E."/>
            <person name="Wicker T."/>
            <person name="Salzberg S.L."/>
            <person name="Devos K.M."/>
            <person name="Dvorak J."/>
        </authorList>
    </citation>
    <scope>NUCLEOTIDE SEQUENCE [LARGE SCALE GENOMIC DNA]</scope>
    <source>
        <strain evidence="4">cv. AL8/78</strain>
    </source>
</reference>
<evidence type="ECO:0000259" key="3">
    <source>
        <dbReference type="Pfam" id="PF17177"/>
    </source>
</evidence>
<reference evidence="5" key="1">
    <citation type="journal article" date="2014" name="Science">
        <title>Ancient hybridizations among the ancestral genomes of bread wheat.</title>
        <authorList>
            <consortium name="International Wheat Genome Sequencing Consortium,"/>
            <person name="Marcussen T."/>
            <person name="Sandve S.R."/>
            <person name="Heier L."/>
            <person name="Spannagl M."/>
            <person name="Pfeifer M."/>
            <person name="Jakobsen K.S."/>
            <person name="Wulff B.B."/>
            <person name="Steuernagel B."/>
            <person name="Mayer K.F."/>
            <person name="Olsen O.A."/>
        </authorList>
    </citation>
    <scope>NUCLEOTIDE SEQUENCE [LARGE SCALE GENOMIC DNA]</scope>
    <source>
        <strain evidence="5">cv. AL8/78</strain>
    </source>
</reference>
<dbReference type="Gramene" id="AET7Gv20586900.8">
    <property type="protein sequence ID" value="AET7Gv20586900.8"/>
    <property type="gene ID" value="AET7Gv20586900"/>
</dbReference>
<dbReference type="EnsemblPlants" id="AET7Gv20586900.4">
    <property type="protein sequence ID" value="AET7Gv20586900.4"/>
    <property type="gene ID" value="AET7Gv20586900"/>
</dbReference>
<dbReference type="Proteomes" id="UP000015105">
    <property type="component" value="Chromosome 7D"/>
</dbReference>
<evidence type="ECO:0000313" key="5">
    <source>
        <dbReference type="Proteomes" id="UP000015105"/>
    </source>
</evidence>
<evidence type="ECO:0000256" key="2">
    <source>
        <dbReference type="SAM" id="MobiDB-lite"/>
    </source>
</evidence>
<feature type="region of interest" description="Disordered" evidence="2">
    <location>
        <begin position="133"/>
        <end position="157"/>
    </location>
</feature>
<dbReference type="Pfam" id="PF17177">
    <property type="entry name" value="PPR_long"/>
    <property type="match status" value="1"/>
</dbReference>
<accession>A0A453RHW5</accession>
<reference evidence="5" key="2">
    <citation type="journal article" date="2017" name="Nat. Plants">
        <title>The Aegilops tauschii genome reveals multiple impacts of transposons.</title>
        <authorList>
            <person name="Zhao G."/>
            <person name="Zou C."/>
            <person name="Li K."/>
            <person name="Wang K."/>
            <person name="Li T."/>
            <person name="Gao L."/>
            <person name="Zhang X."/>
            <person name="Wang H."/>
            <person name="Yang Z."/>
            <person name="Liu X."/>
            <person name="Jiang W."/>
            <person name="Mao L."/>
            <person name="Kong X."/>
            <person name="Jiao Y."/>
            <person name="Jia J."/>
        </authorList>
    </citation>
    <scope>NUCLEOTIDE SEQUENCE [LARGE SCALE GENOMIC DNA]</scope>
    <source>
        <strain evidence="5">cv. AL8/78</strain>
    </source>
</reference>
<dbReference type="Gramene" id="AET7Gv20586900.4">
    <property type="protein sequence ID" value="AET7Gv20586900.4"/>
    <property type="gene ID" value="AET7Gv20586900"/>
</dbReference>
<organism evidence="4 5">
    <name type="scientific">Aegilops tauschii subsp. strangulata</name>
    <name type="common">Goatgrass</name>
    <dbReference type="NCBI Taxonomy" id="200361"/>
    <lineage>
        <taxon>Eukaryota</taxon>
        <taxon>Viridiplantae</taxon>
        <taxon>Streptophyta</taxon>
        <taxon>Embryophyta</taxon>
        <taxon>Tracheophyta</taxon>
        <taxon>Spermatophyta</taxon>
        <taxon>Magnoliopsida</taxon>
        <taxon>Liliopsida</taxon>
        <taxon>Poales</taxon>
        <taxon>Poaceae</taxon>
        <taxon>BOP clade</taxon>
        <taxon>Pooideae</taxon>
        <taxon>Triticodae</taxon>
        <taxon>Triticeae</taxon>
        <taxon>Triticinae</taxon>
        <taxon>Aegilops</taxon>
    </lineage>
</organism>
<feature type="compositionally biased region" description="Polar residues" evidence="2">
    <location>
        <begin position="148"/>
        <end position="157"/>
    </location>
</feature>
<evidence type="ECO:0000313" key="4">
    <source>
        <dbReference type="EnsemblPlants" id="AET7Gv20586900.7"/>
    </source>
</evidence>
<dbReference type="AlphaFoldDB" id="A0A453RHW5"/>
<dbReference type="EnsemblPlants" id="AET7Gv20586900.5">
    <property type="protein sequence ID" value="AET7Gv20586900.5"/>
    <property type="gene ID" value="AET7Gv20586900"/>
</dbReference>
<keyword evidence="1" id="KW-0677">Repeat</keyword>
<keyword evidence="5" id="KW-1185">Reference proteome</keyword>
<feature type="domain" description="PROP1-like PPR" evidence="3">
    <location>
        <begin position="30"/>
        <end position="126"/>
    </location>
</feature>
<protein>
    <recommendedName>
        <fullName evidence="3">PROP1-like PPR domain-containing protein</fullName>
    </recommendedName>
</protein>